<name>A0A9P0HI24_NEZVI</name>
<evidence type="ECO:0000313" key="2">
    <source>
        <dbReference type="EMBL" id="CAH1402509.1"/>
    </source>
</evidence>
<dbReference type="GO" id="GO:0070072">
    <property type="term" value="P:vacuolar proton-transporting V-type ATPase complex assembly"/>
    <property type="evidence" value="ECO:0007669"/>
    <property type="project" value="InterPro"/>
</dbReference>
<accession>A0A9P0HI24</accession>
<dbReference type="InterPro" id="IPR040357">
    <property type="entry name" value="Vma22/CCDC115"/>
</dbReference>
<evidence type="ECO:0000313" key="3">
    <source>
        <dbReference type="Proteomes" id="UP001152798"/>
    </source>
</evidence>
<dbReference type="PANTHER" id="PTHR31996">
    <property type="entry name" value="COILED-COIL DOMAIN-CONTAINING PROTEIN 115"/>
    <property type="match status" value="1"/>
</dbReference>
<evidence type="ECO:0000256" key="1">
    <source>
        <dbReference type="ARBA" id="ARBA00093634"/>
    </source>
</evidence>
<gene>
    <name evidence="2" type="ORF">NEZAVI_LOCUS11318</name>
</gene>
<organism evidence="2 3">
    <name type="scientific">Nezara viridula</name>
    <name type="common">Southern green stink bug</name>
    <name type="synonym">Cimex viridulus</name>
    <dbReference type="NCBI Taxonomy" id="85310"/>
    <lineage>
        <taxon>Eukaryota</taxon>
        <taxon>Metazoa</taxon>
        <taxon>Ecdysozoa</taxon>
        <taxon>Arthropoda</taxon>
        <taxon>Hexapoda</taxon>
        <taxon>Insecta</taxon>
        <taxon>Pterygota</taxon>
        <taxon>Neoptera</taxon>
        <taxon>Paraneoptera</taxon>
        <taxon>Hemiptera</taxon>
        <taxon>Heteroptera</taxon>
        <taxon>Panheteroptera</taxon>
        <taxon>Pentatomomorpha</taxon>
        <taxon>Pentatomoidea</taxon>
        <taxon>Pentatomidae</taxon>
        <taxon>Pentatominae</taxon>
        <taxon>Nezara</taxon>
    </lineage>
</organism>
<reference evidence="2" key="1">
    <citation type="submission" date="2022-01" db="EMBL/GenBank/DDBJ databases">
        <authorList>
            <person name="King R."/>
        </authorList>
    </citation>
    <scope>NUCLEOTIDE SEQUENCE</scope>
</reference>
<keyword evidence="3" id="KW-1185">Reference proteome</keyword>
<dbReference type="PANTHER" id="PTHR31996:SF2">
    <property type="entry name" value="COILED-COIL DOMAIN-CONTAINING PROTEIN 115"/>
    <property type="match status" value="1"/>
</dbReference>
<dbReference type="GO" id="GO:0051082">
    <property type="term" value="F:unfolded protein binding"/>
    <property type="evidence" value="ECO:0007669"/>
    <property type="project" value="TreeGrafter"/>
</dbReference>
<dbReference type="EMBL" id="OV725081">
    <property type="protein sequence ID" value="CAH1402509.1"/>
    <property type="molecule type" value="Genomic_DNA"/>
</dbReference>
<protein>
    <recommendedName>
        <fullName evidence="1">Vacuolar ATPase assembly protein VMA22</fullName>
    </recommendedName>
</protein>
<dbReference type="Gene3D" id="1.10.287.3240">
    <property type="match status" value="1"/>
</dbReference>
<sequence>MEKEELTTIMKDLDDMAMRMLQLMKEYIDVKRTLEEFIKSGALHLAKSRYIMGNRTVSALQLPAEDSNEFTALAKVLSVKDSSDEIIFDLNRLSLSDFSKNVKSRHPKPDKSGSEETNDLNNCIQDPLKWFGVLVPQNMRQAQSSFSKALEYVIQATNLQLEMARLKVNYESKLDKKKKILDLNI</sequence>
<dbReference type="Pfam" id="PF21730">
    <property type="entry name" value="Vma22_CCDC115"/>
    <property type="match status" value="1"/>
</dbReference>
<dbReference type="AlphaFoldDB" id="A0A9P0HI24"/>
<dbReference type="Proteomes" id="UP001152798">
    <property type="component" value="Chromosome 5"/>
</dbReference>
<proteinExistence type="predicted"/>
<dbReference type="OrthoDB" id="408631at2759"/>